<dbReference type="HOGENOM" id="CLU_1595162_0_0_1"/>
<feature type="compositionally biased region" description="Polar residues" evidence="2">
    <location>
        <begin position="49"/>
        <end position="70"/>
    </location>
</feature>
<evidence type="ECO:0000256" key="1">
    <source>
        <dbReference type="SAM" id="Coils"/>
    </source>
</evidence>
<dbReference type="eggNOG" id="ENOG502RQJ8">
    <property type="taxonomic scope" value="Eukaryota"/>
</dbReference>
<evidence type="ECO:0000313" key="3">
    <source>
        <dbReference type="EMBL" id="CCE88529.1"/>
    </source>
</evidence>
<feature type="compositionally biased region" description="Basic and acidic residues" evidence="2">
    <location>
        <begin position="144"/>
        <end position="167"/>
    </location>
</feature>
<evidence type="ECO:0000313" key="4">
    <source>
        <dbReference type="Proteomes" id="UP000005222"/>
    </source>
</evidence>
<dbReference type="OrthoDB" id="4026613at2759"/>
<gene>
    <name evidence="3" type="primary">Piso0_002039</name>
    <name evidence="3" type="ORF">GNLVRS01_PISO0F03371g</name>
</gene>
<feature type="coiled-coil region" evidence="1">
    <location>
        <begin position="90"/>
        <end position="121"/>
    </location>
</feature>
<keyword evidence="4" id="KW-1185">Reference proteome</keyword>
<organism evidence="3 4">
    <name type="scientific">Pichia sorbitophila (strain ATCC MYA-4447 / BCRC 22081 / CBS 7064 / NBRC 10061 / NRRL Y-12695)</name>
    <name type="common">Hybrid yeast</name>
    <dbReference type="NCBI Taxonomy" id="559304"/>
    <lineage>
        <taxon>Eukaryota</taxon>
        <taxon>Fungi</taxon>
        <taxon>Dikarya</taxon>
        <taxon>Ascomycota</taxon>
        <taxon>Saccharomycotina</taxon>
        <taxon>Pichiomycetes</taxon>
        <taxon>Debaryomycetaceae</taxon>
        <taxon>Millerozyma</taxon>
    </lineage>
</organism>
<reference evidence="3 4" key="1">
    <citation type="journal article" date="2012" name="G3 (Bethesda)">
        <title>Pichia sorbitophila, an interspecies yeast hybrid reveals early steps of genome resolution following polyploidization.</title>
        <authorList>
            <person name="Leh Louis V."/>
            <person name="Despons L."/>
            <person name="Friedrich A."/>
            <person name="Martin T."/>
            <person name="Durrens P."/>
            <person name="Casaregola S."/>
            <person name="Neuveglise C."/>
            <person name="Fairhead C."/>
            <person name="Marck C."/>
            <person name="Cruz J.A."/>
            <person name="Straub M.L."/>
            <person name="Kugler V."/>
            <person name="Sacerdot C."/>
            <person name="Uzunov Z."/>
            <person name="Thierry A."/>
            <person name="Weiss S."/>
            <person name="Bleykasten C."/>
            <person name="De Montigny J."/>
            <person name="Jacques N."/>
            <person name="Jung P."/>
            <person name="Lemaire M."/>
            <person name="Mallet S."/>
            <person name="Morel G."/>
            <person name="Richard G.F."/>
            <person name="Sarkar A."/>
            <person name="Savel G."/>
            <person name="Schacherer J."/>
            <person name="Seret M.L."/>
            <person name="Talla E."/>
            <person name="Samson G."/>
            <person name="Jubin C."/>
            <person name="Poulain J."/>
            <person name="Vacherie B."/>
            <person name="Barbe V."/>
            <person name="Pelletier E."/>
            <person name="Sherman D.J."/>
            <person name="Westhof E."/>
            <person name="Weissenbach J."/>
            <person name="Baret P.V."/>
            <person name="Wincker P."/>
            <person name="Gaillardin C."/>
            <person name="Dujon B."/>
            <person name="Souciet J.L."/>
        </authorList>
    </citation>
    <scope>NUCLEOTIDE SEQUENCE [LARGE SCALE GENOMIC DNA]</scope>
    <source>
        <strain evidence="4">ATCC MYA-4447 / BCRC 22081 / CBS 7064 / NBRC 10061 / NRRL Y-12695</strain>
    </source>
</reference>
<evidence type="ECO:0000256" key="2">
    <source>
        <dbReference type="SAM" id="MobiDB-lite"/>
    </source>
</evidence>
<accession>G8YMD3</accession>
<keyword evidence="1" id="KW-0175">Coiled coil</keyword>
<proteinExistence type="predicted"/>
<dbReference type="EMBL" id="FO082054">
    <property type="protein sequence ID" value="CCE88529.1"/>
    <property type="molecule type" value="Genomic_DNA"/>
</dbReference>
<sequence>MKSARPSCKELLSQLEDLKMSELKIEEFLSSGEADLDYSKCTGMDSSEDSISVRSQSTAQTSVYENTASEQKWRGKESFERNVNIGISNVRNLENVLECVSDMLKQEEQDIELQLRSLVEEIESSVAYNTQRISGPLVRSVRPTRRDPPKKTVPEKSRPRRRPPPDI</sequence>
<dbReference type="AlphaFoldDB" id="G8YMD3"/>
<protein>
    <submittedName>
        <fullName evidence="3">Piso0_002039 protein</fullName>
    </submittedName>
</protein>
<name>G8YMD3_PICSO</name>
<feature type="region of interest" description="Disordered" evidence="2">
    <location>
        <begin position="40"/>
        <end position="70"/>
    </location>
</feature>
<feature type="region of interest" description="Disordered" evidence="2">
    <location>
        <begin position="134"/>
        <end position="167"/>
    </location>
</feature>
<dbReference type="InParanoid" id="G8YMD3"/>
<dbReference type="Proteomes" id="UP000005222">
    <property type="component" value="Chromosome F"/>
</dbReference>